<evidence type="ECO:0000259" key="7">
    <source>
        <dbReference type="Pfam" id="PF01648"/>
    </source>
</evidence>
<gene>
    <name evidence="9" type="ORF">B4102_3297</name>
</gene>
<dbReference type="PANTHER" id="PTHR12215:SF10">
    <property type="entry name" value="L-AMINOADIPATE-SEMIALDEHYDE DEHYDROGENASE-PHOSPHOPANTETHEINYL TRANSFERASE"/>
    <property type="match status" value="1"/>
</dbReference>
<dbReference type="GO" id="GO:0000287">
    <property type="term" value="F:magnesium ion binding"/>
    <property type="evidence" value="ECO:0007669"/>
    <property type="project" value="InterPro"/>
</dbReference>
<evidence type="ECO:0000256" key="1">
    <source>
        <dbReference type="ARBA" id="ARBA00001946"/>
    </source>
</evidence>
<comment type="caution">
    <text evidence="9">The sequence shown here is derived from an EMBL/GenBank/DDBJ whole genome shotgun (WGS) entry which is preliminary data.</text>
</comment>
<evidence type="ECO:0000259" key="8">
    <source>
        <dbReference type="Pfam" id="PF22624"/>
    </source>
</evidence>
<evidence type="ECO:0000256" key="3">
    <source>
        <dbReference type="ARBA" id="ARBA00022679"/>
    </source>
</evidence>
<proteinExistence type="inferred from homology"/>
<comment type="cofactor">
    <cofactor evidence="1">
        <name>Mg(2+)</name>
        <dbReference type="ChEBI" id="CHEBI:18420"/>
    </cofactor>
</comment>
<evidence type="ECO:0000313" key="10">
    <source>
        <dbReference type="Proteomes" id="UP000075666"/>
    </source>
</evidence>
<dbReference type="InterPro" id="IPR055066">
    <property type="entry name" value="AASDHPPT_N"/>
</dbReference>
<name>A0A150KW45_9BACI</name>
<dbReference type="SUPFAM" id="SSF56214">
    <property type="entry name" value="4'-phosphopantetheinyl transferase"/>
    <property type="match status" value="2"/>
</dbReference>
<dbReference type="NCBIfam" id="TIGR00556">
    <property type="entry name" value="pantethn_trn"/>
    <property type="match status" value="1"/>
</dbReference>
<accession>A0A150KW45</accession>
<keyword evidence="6" id="KW-0045">Antibiotic biosynthesis</keyword>
<keyword evidence="5" id="KW-0460">Magnesium</keyword>
<dbReference type="EMBL" id="LQYN01000062">
    <property type="protein sequence ID" value="KYD04317.1"/>
    <property type="molecule type" value="Genomic_DNA"/>
</dbReference>
<dbReference type="InterPro" id="IPR004568">
    <property type="entry name" value="Ppantetheine-prot_Trfase_dom"/>
</dbReference>
<dbReference type="Pfam" id="PF01648">
    <property type="entry name" value="ACPS"/>
    <property type="match status" value="1"/>
</dbReference>
<dbReference type="PANTHER" id="PTHR12215">
    <property type="entry name" value="PHOSPHOPANTETHEINE TRANSFERASE"/>
    <property type="match status" value="1"/>
</dbReference>
<organism evidence="9 10">
    <name type="scientific">Heyndrickxia sporothermodurans</name>
    <dbReference type="NCBI Taxonomy" id="46224"/>
    <lineage>
        <taxon>Bacteria</taxon>
        <taxon>Bacillati</taxon>
        <taxon>Bacillota</taxon>
        <taxon>Bacilli</taxon>
        <taxon>Bacillales</taxon>
        <taxon>Bacillaceae</taxon>
        <taxon>Heyndrickxia</taxon>
    </lineage>
</organism>
<dbReference type="Proteomes" id="UP000075666">
    <property type="component" value="Unassembled WGS sequence"/>
</dbReference>
<dbReference type="Pfam" id="PF22624">
    <property type="entry name" value="AASDHPPT_N"/>
    <property type="match status" value="1"/>
</dbReference>
<dbReference type="InterPro" id="IPR008278">
    <property type="entry name" value="4-PPantetheinyl_Trfase_dom"/>
</dbReference>
<dbReference type="GO" id="GO:0008897">
    <property type="term" value="F:holo-[acyl-carrier-protein] synthase activity"/>
    <property type="evidence" value="ECO:0007669"/>
    <property type="project" value="InterPro"/>
</dbReference>
<keyword evidence="3" id="KW-0808">Transferase</keyword>
<dbReference type="GO" id="GO:0006633">
    <property type="term" value="P:fatty acid biosynthetic process"/>
    <property type="evidence" value="ECO:0007669"/>
    <property type="project" value="InterPro"/>
</dbReference>
<feature type="domain" description="4'-phosphopantetheinyl transferase N-terminal" evidence="8">
    <location>
        <begin position="19"/>
        <end position="102"/>
    </location>
</feature>
<evidence type="ECO:0000256" key="5">
    <source>
        <dbReference type="ARBA" id="ARBA00022842"/>
    </source>
</evidence>
<dbReference type="AlphaFoldDB" id="A0A150KW45"/>
<dbReference type="Gene3D" id="3.90.470.20">
    <property type="entry name" value="4'-phosphopantetheinyl transferase domain"/>
    <property type="match status" value="2"/>
</dbReference>
<evidence type="ECO:0000256" key="4">
    <source>
        <dbReference type="ARBA" id="ARBA00022723"/>
    </source>
</evidence>
<dbReference type="GO" id="GO:0019878">
    <property type="term" value="P:lysine biosynthetic process via aminoadipic acid"/>
    <property type="evidence" value="ECO:0007669"/>
    <property type="project" value="TreeGrafter"/>
</dbReference>
<dbReference type="GO" id="GO:0005829">
    <property type="term" value="C:cytosol"/>
    <property type="evidence" value="ECO:0007669"/>
    <property type="project" value="TreeGrafter"/>
</dbReference>
<dbReference type="GO" id="GO:0017000">
    <property type="term" value="P:antibiotic biosynthetic process"/>
    <property type="evidence" value="ECO:0007669"/>
    <property type="project" value="UniProtKB-KW"/>
</dbReference>
<evidence type="ECO:0000313" key="9">
    <source>
        <dbReference type="EMBL" id="KYD04317.1"/>
    </source>
</evidence>
<dbReference type="PATRIC" id="fig|46224.3.peg.3383"/>
<dbReference type="STRING" id="46224.B4102_3297"/>
<evidence type="ECO:0000256" key="2">
    <source>
        <dbReference type="ARBA" id="ARBA00010990"/>
    </source>
</evidence>
<dbReference type="InterPro" id="IPR037143">
    <property type="entry name" value="4-PPantetheinyl_Trfase_dom_sf"/>
</dbReference>
<reference evidence="9 10" key="1">
    <citation type="submission" date="2016-01" db="EMBL/GenBank/DDBJ databases">
        <title>Genome Sequences of Twelve Sporeforming Bacillus Species Isolated from Foods.</title>
        <authorList>
            <person name="Berendsen E.M."/>
            <person name="Wells-Bennik M.H."/>
            <person name="Krawcyk A.O."/>
            <person name="De Jong A."/>
            <person name="Holsappel S."/>
            <person name="Eijlander R.T."/>
            <person name="Kuipers O.P."/>
        </authorList>
    </citation>
    <scope>NUCLEOTIDE SEQUENCE [LARGE SCALE GENOMIC DNA]</scope>
    <source>
        <strain evidence="9 10">B4102</strain>
    </source>
</reference>
<dbReference type="OrthoDB" id="9808281at2"/>
<protein>
    <submittedName>
        <fullName evidence="9">Uncharacterized protein</fullName>
    </submittedName>
</protein>
<keyword evidence="10" id="KW-1185">Reference proteome</keyword>
<keyword evidence="4" id="KW-0479">Metal-binding</keyword>
<dbReference type="InterPro" id="IPR050559">
    <property type="entry name" value="P-Pant_transferase_sf"/>
</dbReference>
<evidence type="ECO:0000256" key="6">
    <source>
        <dbReference type="ARBA" id="ARBA00023194"/>
    </source>
</evidence>
<sequence length="239" mass="27974">MVKEFDICAIKIPDNKNLKSFSMLMQNISVEKKNKILKFHKVDDALRSLFGDILLRTMLCNYGGYKNKDLHFNHNSYGKPYFSSNNRLMFNVSHSGDWVVSVVHHSQIGVDIEKIKKIDHLGLSKRYFSPQEFFDINNTPKENQLHYFYNLWTLKESFIKNIGCGLSKDLSSFTISKSEDMFYVLNNEKDKLPKYKFLQYKIDDGYICSVCVKEDNPHSPSYIKIYDSDVLIDEFLKLT</sequence>
<comment type="similarity">
    <text evidence="2">Belongs to the P-Pant transferase superfamily. Gsp/Sfp/HetI/AcpT family.</text>
</comment>
<dbReference type="RefSeq" id="WP_084347690.1">
    <property type="nucleotide sequence ID" value="NZ_LQYN01000062.1"/>
</dbReference>
<feature type="domain" description="4'-phosphopantetheinyl transferase" evidence="7">
    <location>
        <begin position="107"/>
        <end position="211"/>
    </location>
</feature>